<protein>
    <submittedName>
        <fullName evidence="1">Uncharacterized protein</fullName>
    </submittedName>
</protein>
<proteinExistence type="predicted"/>
<dbReference type="AlphaFoldDB" id="A0A4D5RXA7"/>
<evidence type="ECO:0000313" key="1">
    <source>
        <dbReference type="EMBL" id="MOY41878.1"/>
    </source>
</evidence>
<reference evidence="1" key="1">
    <citation type="submission" date="2019-04" db="EMBL/GenBank/DDBJ databases">
        <title>An insight into the mialome of Ixodes scapularis.</title>
        <authorList>
            <person name="Ribeiro J.M."/>
            <person name="Mather T.N."/>
            <person name="Karim S."/>
        </authorList>
    </citation>
    <scope>NUCLEOTIDE SEQUENCE</scope>
</reference>
<organism evidence="1">
    <name type="scientific">Ixodes scapularis</name>
    <name type="common">Black-legged tick</name>
    <name type="synonym">Deer tick</name>
    <dbReference type="NCBI Taxonomy" id="6945"/>
    <lineage>
        <taxon>Eukaryota</taxon>
        <taxon>Metazoa</taxon>
        <taxon>Ecdysozoa</taxon>
        <taxon>Arthropoda</taxon>
        <taxon>Chelicerata</taxon>
        <taxon>Arachnida</taxon>
        <taxon>Acari</taxon>
        <taxon>Parasitiformes</taxon>
        <taxon>Ixodida</taxon>
        <taxon>Ixodoidea</taxon>
        <taxon>Ixodidae</taxon>
        <taxon>Ixodinae</taxon>
        <taxon>Ixodes</taxon>
    </lineage>
</organism>
<dbReference type="EMBL" id="GHJT01007907">
    <property type="protein sequence ID" value="MOY41878.1"/>
    <property type="molecule type" value="Transcribed_RNA"/>
</dbReference>
<accession>A0A4D5RXA7</accession>
<name>A0A4D5RXA7_IXOSC</name>
<sequence length="137" mass="13950">MKRTVHLLRMTAHLGNFAAVMASALLGNCYAIAGEIARTAPTRGIAHAATISSGVAMAFASTRPGSAMATTTARIRAMSSIVKKGVLSTSLGVTVELAFLSELVATEHGNAQMARMKTSARHPLAGLTSSGVVAAVA</sequence>